<evidence type="ECO:0000313" key="2">
    <source>
        <dbReference type="Proteomes" id="UP000030678"/>
    </source>
</evidence>
<protein>
    <recommendedName>
        <fullName evidence="3">Aminoglycoside phosphotransferase domain-containing protein</fullName>
    </recommendedName>
</protein>
<dbReference type="GO" id="GO:0005739">
    <property type="term" value="C:mitochondrion"/>
    <property type="evidence" value="ECO:0007669"/>
    <property type="project" value="TreeGrafter"/>
</dbReference>
<proteinExistence type="predicted"/>
<dbReference type="EMBL" id="KB822706">
    <property type="protein sequence ID" value="ETI22031.1"/>
    <property type="molecule type" value="Genomic_DNA"/>
</dbReference>
<accession>V9D5V1</accession>
<dbReference type="PANTHER" id="PTHR36091:SF1">
    <property type="entry name" value="ALTERED INHERITANCE OF MITOCHONDRIA PROTEIN 9, MITOCHONDRIAL"/>
    <property type="match status" value="1"/>
</dbReference>
<dbReference type="VEuPathDB" id="FungiDB:G647_06101"/>
<dbReference type="Proteomes" id="UP000030678">
    <property type="component" value="Unassembled WGS sequence"/>
</dbReference>
<dbReference type="HOGENOM" id="CLU_1732807_0_0_1"/>
<evidence type="ECO:0008006" key="3">
    <source>
        <dbReference type="Google" id="ProtNLM"/>
    </source>
</evidence>
<organism evidence="1 2">
    <name type="scientific">Cladophialophora carrionii CBS 160.54</name>
    <dbReference type="NCBI Taxonomy" id="1279043"/>
    <lineage>
        <taxon>Eukaryota</taxon>
        <taxon>Fungi</taxon>
        <taxon>Dikarya</taxon>
        <taxon>Ascomycota</taxon>
        <taxon>Pezizomycotina</taxon>
        <taxon>Eurotiomycetes</taxon>
        <taxon>Chaetothyriomycetidae</taxon>
        <taxon>Chaetothyriales</taxon>
        <taxon>Herpotrichiellaceae</taxon>
        <taxon>Cladophialophora</taxon>
    </lineage>
</organism>
<reference evidence="1 2" key="1">
    <citation type="submission" date="2013-03" db="EMBL/GenBank/DDBJ databases">
        <title>The Genome Sequence of Cladophialophora carrionii CBS 160.54.</title>
        <authorList>
            <consortium name="The Broad Institute Genomics Platform"/>
            <person name="Cuomo C."/>
            <person name="de Hoog S."/>
            <person name="Gorbushina A."/>
            <person name="Walker B."/>
            <person name="Young S.K."/>
            <person name="Zeng Q."/>
            <person name="Gargeya S."/>
            <person name="Fitzgerald M."/>
            <person name="Haas B."/>
            <person name="Abouelleil A."/>
            <person name="Allen A.W."/>
            <person name="Alvarado L."/>
            <person name="Arachchi H.M."/>
            <person name="Berlin A.M."/>
            <person name="Chapman S.B."/>
            <person name="Gainer-Dewar J."/>
            <person name="Goldberg J."/>
            <person name="Griggs A."/>
            <person name="Gujja S."/>
            <person name="Hansen M."/>
            <person name="Howarth C."/>
            <person name="Imamovic A."/>
            <person name="Ireland A."/>
            <person name="Larimer J."/>
            <person name="McCowan C."/>
            <person name="Murphy C."/>
            <person name="Pearson M."/>
            <person name="Poon T.W."/>
            <person name="Priest M."/>
            <person name="Roberts A."/>
            <person name="Saif S."/>
            <person name="Shea T."/>
            <person name="Sisk P."/>
            <person name="Sykes S."/>
            <person name="Wortman J."/>
            <person name="Nusbaum C."/>
            <person name="Birren B."/>
        </authorList>
    </citation>
    <scope>NUCLEOTIDE SEQUENCE [LARGE SCALE GENOMIC DNA]</scope>
    <source>
        <strain evidence="1 2">CBS 160.54</strain>
    </source>
</reference>
<dbReference type="PANTHER" id="PTHR36091">
    <property type="entry name" value="ALTERED INHERITANCE OF MITOCHONDRIA PROTEIN 9, MITOCHONDRIAL"/>
    <property type="match status" value="1"/>
</dbReference>
<dbReference type="AlphaFoldDB" id="V9D5V1"/>
<sequence length="146" mass="16414">MPPWSKIRHFPPLSHLLLRSSRNISLTCRGKSINREELFQYTNGRFLTRDQQQRDARYVKFDLDALCAIAANTGPSVSPVREIEKLEGGFNKALRLHRADGTELIAKIPCPNAGLAKYTTASEVAVLQYGRRIQFAAVMLVSNQSK</sequence>
<gene>
    <name evidence="1" type="ORF">G647_06101</name>
</gene>
<dbReference type="RefSeq" id="XP_008728648.1">
    <property type="nucleotide sequence ID" value="XM_008730426.1"/>
</dbReference>
<name>V9D5V1_9EURO</name>
<evidence type="ECO:0000313" key="1">
    <source>
        <dbReference type="EMBL" id="ETI22031.1"/>
    </source>
</evidence>
<dbReference type="GeneID" id="19984594"/>
<dbReference type="InterPro" id="IPR051035">
    <property type="entry name" value="Mito_inheritance_9"/>
</dbReference>